<evidence type="ECO:0000313" key="1">
    <source>
        <dbReference type="EMBL" id="AGH95865.1"/>
    </source>
</evidence>
<dbReference type="eggNOG" id="ENOG50319AJ">
    <property type="taxonomic scope" value="Bacteria"/>
</dbReference>
<organism evidence="1 2">
    <name type="scientific">Pseudobdellovibrio exovorus JSS</name>
    <dbReference type="NCBI Taxonomy" id="1184267"/>
    <lineage>
        <taxon>Bacteria</taxon>
        <taxon>Pseudomonadati</taxon>
        <taxon>Bdellovibrionota</taxon>
        <taxon>Bdellovibrionia</taxon>
        <taxon>Bdellovibrionales</taxon>
        <taxon>Pseudobdellovibrionaceae</taxon>
        <taxon>Pseudobdellovibrio</taxon>
    </lineage>
</organism>
<dbReference type="AlphaFoldDB" id="M4VBK5"/>
<dbReference type="Proteomes" id="UP000012040">
    <property type="component" value="Chromosome"/>
</dbReference>
<proteinExistence type="predicted"/>
<dbReference type="HOGENOM" id="CLU_159153_0_0_7"/>
<evidence type="ECO:0000313" key="2">
    <source>
        <dbReference type="Proteomes" id="UP000012040"/>
    </source>
</evidence>
<dbReference type="PATRIC" id="fig|1184267.3.peg.1671"/>
<name>M4VBK5_9BACT</name>
<dbReference type="RefSeq" id="WP_015470355.1">
    <property type="nucleotide sequence ID" value="NC_020813.1"/>
</dbReference>
<accession>M4VBK5</accession>
<gene>
    <name evidence="1" type="ORF">A11Q_1649</name>
</gene>
<dbReference type="OrthoDB" id="5294925at2"/>
<dbReference type="STRING" id="1184267.A11Q_1649"/>
<dbReference type="KEGG" id="bex:A11Q_1649"/>
<reference evidence="1 2" key="1">
    <citation type="journal article" date="2013" name="ISME J.">
        <title>By their genes ye shall know them: genomic signatures of predatory bacteria.</title>
        <authorList>
            <person name="Pasternak Z."/>
            <person name="Pietrokovski S."/>
            <person name="Rotem O."/>
            <person name="Gophna U."/>
            <person name="Lurie-Weinberger M.N."/>
            <person name="Jurkevitch E."/>
        </authorList>
    </citation>
    <scope>NUCLEOTIDE SEQUENCE [LARGE SCALE GENOMIC DNA]</scope>
    <source>
        <strain evidence="1 2">JSS</strain>
    </source>
</reference>
<dbReference type="EMBL" id="CP003537">
    <property type="protein sequence ID" value="AGH95865.1"/>
    <property type="molecule type" value="Genomic_DNA"/>
</dbReference>
<sequence length="96" mass="11091">MHGVLSAFILALALNLLSLKTHAEYRVFVLHIQDQATESTRQVQSTLDPEQYKSVYPLKPSEIITYVDTWRCRGRTDFFKEHCPNPKTREPAEAQD</sequence>
<protein>
    <submittedName>
        <fullName evidence="1">Uncharacterized protein</fullName>
    </submittedName>
</protein>
<keyword evidence="2" id="KW-1185">Reference proteome</keyword>